<sequence>MIRLEKPRCELRAAAAPKMAGIPPAADGGHGEMAEVPRRCGDGDVKALESNAAQGDQPGAGGSGEGAGVEGVQGGGPASAGAGAGVAHDGGPASGRAENGGAVDGAAQACGWVRRPRFGSIPDERMPKPGRVSAYEQTLRNYAEKKSGVVINPAVGTSFDSRAEAYEFYNLYS</sequence>
<keyword evidence="3" id="KW-1185">Reference proteome</keyword>
<feature type="compositionally biased region" description="Gly residues" evidence="1">
    <location>
        <begin position="58"/>
        <end position="84"/>
    </location>
</feature>
<protein>
    <submittedName>
        <fullName evidence="2">Uncharacterized protein</fullName>
    </submittedName>
</protein>
<reference evidence="2" key="1">
    <citation type="submission" date="2020-05" db="EMBL/GenBank/DDBJ databases">
        <title>WGS assembly of Panicum virgatum.</title>
        <authorList>
            <person name="Lovell J.T."/>
            <person name="Jenkins J."/>
            <person name="Shu S."/>
            <person name="Juenger T.E."/>
            <person name="Schmutz J."/>
        </authorList>
    </citation>
    <scope>NUCLEOTIDE SEQUENCE</scope>
    <source>
        <strain evidence="2">AP13</strain>
    </source>
</reference>
<name>A0A8T0VYW0_PANVG</name>
<accession>A0A8T0VYW0</accession>
<organism evidence="2 3">
    <name type="scientific">Panicum virgatum</name>
    <name type="common">Blackwell switchgrass</name>
    <dbReference type="NCBI Taxonomy" id="38727"/>
    <lineage>
        <taxon>Eukaryota</taxon>
        <taxon>Viridiplantae</taxon>
        <taxon>Streptophyta</taxon>
        <taxon>Embryophyta</taxon>
        <taxon>Tracheophyta</taxon>
        <taxon>Spermatophyta</taxon>
        <taxon>Magnoliopsida</taxon>
        <taxon>Liliopsida</taxon>
        <taxon>Poales</taxon>
        <taxon>Poaceae</taxon>
        <taxon>PACMAD clade</taxon>
        <taxon>Panicoideae</taxon>
        <taxon>Panicodae</taxon>
        <taxon>Paniceae</taxon>
        <taxon>Panicinae</taxon>
        <taxon>Panicum</taxon>
        <taxon>Panicum sect. Hiantes</taxon>
    </lineage>
</organism>
<dbReference type="AlphaFoldDB" id="A0A8T0VYW0"/>
<proteinExistence type="predicted"/>
<evidence type="ECO:0000313" key="2">
    <source>
        <dbReference type="EMBL" id="KAG2640308.1"/>
    </source>
</evidence>
<evidence type="ECO:0000313" key="3">
    <source>
        <dbReference type="Proteomes" id="UP000823388"/>
    </source>
</evidence>
<gene>
    <name evidence="2" type="ORF">PVAP13_2KG083116</name>
</gene>
<dbReference type="EMBL" id="CM029039">
    <property type="protein sequence ID" value="KAG2640308.1"/>
    <property type="molecule type" value="Genomic_DNA"/>
</dbReference>
<evidence type="ECO:0000256" key="1">
    <source>
        <dbReference type="SAM" id="MobiDB-lite"/>
    </source>
</evidence>
<comment type="caution">
    <text evidence="2">The sequence shown here is derived from an EMBL/GenBank/DDBJ whole genome shotgun (WGS) entry which is preliminary data.</text>
</comment>
<dbReference type="Proteomes" id="UP000823388">
    <property type="component" value="Chromosome 2K"/>
</dbReference>
<feature type="region of interest" description="Disordered" evidence="1">
    <location>
        <begin position="51"/>
        <end position="102"/>
    </location>
</feature>